<comment type="caution">
    <text evidence="2">The sequence shown here is derived from an EMBL/GenBank/DDBJ whole genome shotgun (WGS) entry which is preliminary data.</text>
</comment>
<protein>
    <submittedName>
        <fullName evidence="2">Uncharacterized protein</fullName>
    </submittedName>
</protein>
<evidence type="ECO:0000313" key="4">
    <source>
        <dbReference type="Proteomes" id="UP000499080"/>
    </source>
</evidence>
<accession>A0A4Y2UQR4</accession>
<sequence>MIPCDVTTSRTRVYKRRQLKGGKSSKEDYGASSAVRAGKPEQTLPTQEVGSLVPSVPESEQLSLDWPPNLPYASAGRKNLLVTMATPVILFTEWAIQLVDK</sequence>
<evidence type="ECO:0000256" key="1">
    <source>
        <dbReference type="SAM" id="MobiDB-lite"/>
    </source>
</evidence>
<organism evidence="2 4">
    <name type="scientific">Araneus ventricosus</name>
    <name type="common">Orbweaver spider</name>
    <name type="synonym">Epeira ventricosa</name>
    <dbReference type="NCBI Taxonomy" id="182803"/>
    <lineage>
        <taxon>Eukaryota</taxon>
        <taxon>Metazoa</taxon>
        <taxon>Ecdysozoa</taxon>
        <taxon>Arthropoda</taxon>
        <taxon>Chelicerata</taxon>
        <taxon>Arachnida</taxon>
        <taxon>Araneae</taxon>
        <taxon>Araneomorphae</taxon>
        <taxon>Entelegynae</taxon>
        <taxon>Araneoidea</taxon>
        <taxon>Araneidae</taxon>
        <taxon>Araneus</taxon>
    </lineage>
</organism>
<dbReference type="EMBL" id="BGPR01038627">
    <property type="protein sequence ID" value="GBO14501.1"/>
    <property type="molecule type" value="Genomic_DNA"/>
</dbReference>
<evidence type="ECO:0000313" key="2">
    <source>
        <dbReference type="EMBL" id="GBO14501.1"/>
    </source>
</evidence>
<name>A0A4Y2UQR4_ARAVE</name>
<proteinExistence type="predicted"/>
<gene>
    <name evidence="3" type="ORF">AVEN_131742_1</name>
    <name evidence="2" type="ORF">AVEN_35083_1</name>
</gene>
<evidence type="ECO:0000313" key="3">
    <source>
        <dbReference type="EMBL" id="GBO14505.1"/>
    </source>
</evidence>
<dbReference type="AlphaFoldDB" id="A0A4Y2UQR4"/>
<reference evidence="2 4" key="1">
    <citation type="journal article" date="2019" name="Sci. Rep.">
        <title>Orb-weaving spider Araneus ventricosus genome elucidates the spidroin gene catalogue.</title>
        <authorList>
            <person name="Kono N."/>
            <person name="Nakamura H."/>
            <person name="Ohtoshi R."/>
            <person name="Moran D.A.P."/>
            <person name="Shinohara A."/>
            <person name="Yoshida Y."/>
            <person name="Fujiwara M."/>
            <person name="Mori M."/>
            <person name="Tomita M."/>
            <person name="Arakawa K."/>
        </authorList>
    </citation>
    <scope>NUCLEOTIDE SEQUENCE [LARGE SCALE GENOMIC DNA]</scope>
</reference>
<feature type="region of interest" description="Disordered" evidence="1">
    <location>
        <begin position="13"/>
        <end position="49"/>
    </location>
</feature>
<dbReference type="EMBL" id="BGPR01038630">
    <property type="protein sequence ID" value="GBO14505.1"/>
    <property type="molecule type" value="Genomic_DNA"/>
</dbReference>
<dbReference type="Proteomes" id="UP000499080">
    <property type="component" value="Unassembled WGS sequence"/>
</dbReference>
<keyword evidence="4" id="KW-1185">Reference proteome</keyword>